<dbReference type="EMBL" id="CAJFCW020000004">
    <property type="protein sequence ID" value="CAG9114746.1"/>
    <property type="molecule type" value="Genomic_DNA"/>
</dbReference>
<evidence type="ECO:0000256" key="7">
    <source>
        <dbReference type="ARBA" id="ARBA00024776"/>
    </source>
</evidence>
<keyword evidence="12" id="KW-1185">Reference proteome</keyword>
<feature type="compositionally biased region" description="Polar residues" evidence="9">
    <location>
        <begin position="585"/>
        <end position="601"/>
    </location>
</feature>
<dbReference type="Gene3D" id="1.20.120.850">
    <property type="entry name" value="SWI2/SNF2 ATPases, N-terminal domain"/>
    <property type="match status" value="1"/>
</dbReference>
<evidence type="ECO:0000256" key="2">
    <source>
        <dbReference type="ARBA" id="ARBA00015341"/>
    </source>
</evidence>
<keyword evidence="6" id="KW-0131">Cell cycle</keyword>
<feature type="region of interest" description="Disordered" evidence="9">
    <location>
        <begin position="581"/>
        <end position="601"/>
    </location>
</feature>
<comment type="function">
    <text evidence="7">Involved in mitotic DNA repair and meiotic recombination. Functions in the recombinational DNA repair pathway. Essential for interhomolog gene conversion (GC), but may have a less important role in intersister GC than spn-A/Rad51. In the presence of DNA, spn-A/Rad51 enhances the ATPase activity of okr/Rad54.</text>
</comment>
<dbReference type="GO" id="GO:0007131">
    <property type="term" value="P:reciprocal meiotic recombination"/>
    <property type="evidence" value="ECO:0007669"/>
    <property type="project" value="TreeGrafter"/>
</dbReference>
<feature type="compositionally biased region" description="Polar residues" evidence="9">
    <location>
        <begin position="1"/>
        <end position="12"/>
    </location>
</feature>
<accession>A0A811KWZ2</accession>
<dbReference type="GO" id="GO:0015616">
    <property type="term" value="F:DNA translocase activity"/>
    <property type="evidence" value="ECO:0007669"/>
    <property type="project" value="TreeGrafter"/>
</dbReference>
<gene>
    <name evidence="11" type="ORF">BOKJ2_LOCUS9330</name>
</gene>
<feature type="domain" description="Helicase C-terminal" evidence="10">
    <location>
        <begin position="402"/>
        <end position="561"/>
    </location>
</feature>
<feature type="compositionally biased region" description="Polar residues" evidence="9">
    <location>
        <begin position="175"/>
        <end position="188"/>
    </location>
</feature>
<reference evidence="11" key="1">
    <citation type="submission" date="2020-09" db="EMBL/GenBank/DDBJ databases">
        <authorList>
            <person name="Kikuchi T."/>
        </authorList>
    </citation>
    <scope>NUCLEOTIDE SEQUENCE</scope>
    <source>
        <strain evidence="11">SH1</strain>
    </source>
</reference>
<evidence type="ECO:0000256" key="8">
    <source>
        <dbReference type="ARBA" id="ARBA00029956"/>
    </source>
</evidence>
<evidence type="ECO:0000256" key="5">
    <source>
        <dbReference type="ARBA" id="ARBA00022801"/>
    </source>
</evidence>
<dbReference type="GO" id="GO:0051301">
    <property type="term" value="P:cell division"/>
    <property type="evidence" value="ECO:0007669"/>
    <property type="project" value="UniProtKB-KW"/>
</dbReference>
<dbReference type="Pfam" id="PF00271">
    <property type="entry name" value="Helicase_C"/>
    <property type="match status" value="1"/>
</dbReference>
<dbReference type="GO" id="GO:0016787">
    <property type="term" value="F:hydrolase activity"/>
    <property type="evidence" value="ECO:0007669"/>
    <property type="project" value="UniProtKB-KW"/>
</dbReference>
<sequence>MKRSAAPTSRVNQPYKRPSILTDQNQQTQSQSPKSSHIRKPVEMSRSQDEGSVLEHDDIVPCGLKADEREPTQVVQFKPSSTDFKADGGKLGPSVTNIGPSSTNFDRDLKSGASFNAVNHNFGPSSTNVRSTGTNFRPAGLDFKPSGSVRLDGDEDRSYHGQYKPKVNQDDQFEPATTQHKPTSSKLKPNTAHYKVTTSQLKPNTSQLKPTTSQLEPIAPQLNQISQFQTQPQNTKTRRFTVVYAKHSTKKHKHWEGDGILEVNDNKMYLKSDKHGHPTIGTASAKDLHIMPNTRLHVGSYELEVQEEIKEKQCVQFLIFCPLTDLQQLLYTSILDLMTLGTAQMIDFLLKLCNHPVLLLARLQQYLESEQKNVAFEVLNEAFPPTCSTDDIHVMDCNKLKTLFEMVVSFDENDEKSIIVANSKSVLDLIQALFEEALFEVLRLDSASPSERKELIQKFNQPNLFDHPNQVLLTSQKTTTMGLDLSGATRLIMYDSDWTRNDDIIESLAWRHGQSEECRVYRLITAGTIEEKMLQRQQTLPVNALNVTSPTEFDEEELDELLKFSPDSKSDTHTKLKCRCKEDGNGQNENGSASPETQASNSMLNRAMGETQIRRSLEPKGQIEEGKNELLNWRHFSINESTTPAIQSLTGFSETTLDSVSFIMVKEPESTEKHADITLF</sequence>
<feature type="region of interest" description="Disordered" evidence="9">
    <location>
        <begin position="137"/>
        <end position="189"/>
    </location>
</feature>
<dbReference type="AlphaFoldDB" id="A0A811KWZ2"/>
<organism evidence="11 12">
    <name type="scientific">Bursaphelenchus okinawaensis</name>
    <dbReference type="NCBI Taxonomy" id="465554"/>
    <lineage>
        <taxon>Eukaryota</taxon>
        <taxon>Metazoa</taxon>
        <taxon>Ecdysozoa</taxon>
        <taxon>Nematoda</taxon>
        <taxon>Chromadorea</taxon>
        <taxon>Rhabditida</taxon>
        <taxon>Tylenchina</taxon>
        <taxon>Tylenchomorpha</taxon>
        <taxon>Aphelenchoidea</taxon>
        <taxon>Aphelenchoididae</taxon>
        <taxon>Bursaphelenchus</taxon>
    </lineage>
</organism>
<dbReference type="EMBL" id="CAJFDH010000004">
    <property type="protein sequence ID" value="CAD5221209.1"/>
    <property type="molecule type" value="Genomic_DNA"/>
</dbReference>
<evidence type="ECO:0000256" key="1">
    <source>
        <dbReference type="ARBA" id="ARBA00011467"/>
    </source>
</evidence>
<dbReference type="CDD" id="cd18793">
    <property type="entry name" value="SF2_C_SNF"/>
    <property type="match status" value="1"/>
</dbReference>
<dbReference type="InterPro" id="IPR001650">
    <property type="entry name" value="Helicase_C-like"/>
</dbReference>
<evidence type="ECO:0000256" key="6">
    <source>
        <dbReference type="ARBA" id="ARBA00023306"/>
    </source>
</evidence>
<dbReference type="InterPro" id="IPR049730">
    <property type="entry name" value="SNF2/RAD54-like_C"/>
</dbReference>
<keyword evidence="4" id="KW-0498">Mitosis</keyword>
<keyword evidence="5" id="KW-0378">Hydrolase</keyword>
<evidence type="ECO:0000256" key="9">
    <source>
        <dbReference type="SAM" id="MobiDB-lite"/>
    </source>
</evidence>
<proteinExistence type="predicted"/>
<dbReference type="PANTHER" id="PTHR45629">
    <property type="entry name" value="SNF2/RAD54 FAMILY MEMBER"/>
    <property type="match status" value="1"/>
</dbReference>
<protein>
    <recommendedName>
        <fullName evidence="2">DNA repair and recombination protein RAD54-like</fullName>
    </recommendedName>
    <alternativeName>
        <fullName evidence="8">Protein okra</fullName>
    </alternativeName>
</protein>
<dbReference type="OrthoDB" id="413460at2759"/>
<dbReference type="PANTHER" id="PTHR45629:SF7">
    <property type="entry name" value="DNA EXCISION REPAIR PROTEIN ERCC-6-RELATED"/>
    <property type="match status" value="1"/>
</dbReference>
<dbReference type="Proteomes" id="UP000783686">
    <property type="component" value="Unassembled WGS sequence"/>
</dbReference>
<feature type="region of interest" description="Disordered" evidence="9">
    <location>
        <begin position="1"/>
        <end position="56"/>
    </location>
</feature>
<name>A0A811KWZ2_9BILA</name>
<dbReference type="PROSITE" id="PS51194">
    <property type="entry name" value="HELICASE_CTER"/>
    <property type="match status" value="1"/>
</dbReference>
<comment type="caution">
    <text evidence="11">The sequence shown here is derived from an EMBL/GenBank/DDBJ whole genome shotgun (WGS) entry which is preliminary data.</text>
</comment>
<dbReference type="InterPro" id="IPR027417">
    <property type="entry name" value="P-loop_NTPase"/>
</dbReference>
<evidence type="ECO:0000313" key="12">
    <source>
        <dbReference type="Proteomes" id="UP000614601"/>
    </source>
</evidence>
<evidence type="ECO:0000313" key="11">
    <source>
        <dbReference type="EMBL" id="CAD5221209.1"/>
    </source>
</evidence>
<dbReference type="Gene3D" id="3.40.50.300">
    <property type="entry name" value="P-loop containing nucleotide triphosphate hydrolases"/>
    <property type="match status" value="1"/>
</dbReference>
<feature type="compositionally biased region" description="Basic and acidic residues" evidence="9">
    <location>
        <begin position="40"/>
        <end position="56"/>
    </location>
</feature>
<dbReference type="GO" id="GO:0000724">
    <property type="term" value="P:double-strand break repair via homologous recombination"/>
    <property type="evidence" value="ECO:0007669"/>
    <property type="project" value="TreeGrafter"/>
</dbReference>
<dbReference type="GO" id="GO:0005634">
    <property type="term" value="C:nucleus"/>
    <property type="evidence" value="ECO:0007669"/>
    <property type="project" value="TreeGrafter"/>
</dbReference>
<dbReference type="SUPFAM" id="SSF52540">
    <property type="entry name" value="P-loop containing nucleoside triphosphate hydrolases"/>
    <property type="match status" value="1"/>
</dbReference>
<feature type="compositionally biased region" description="Polar residues" evidence="9">
    <location>
        <begin position="21"/>
        <end position="35"/>
    </location>
</feature>
<evidence type="ECO:0000259" key="10">
    <source>
        <dbReference type="PROSITE" id="PS51194"/>
    </source>
</evidence>
<feature type="region of interest" description="Disordered" evidence="9">
    <location>
        <begin position="80"/>
        <end position="101"/>
    </location>
</feature>
<dbReference type="Proteomes" id="UP000614601">
    <property type="component" value="Unassembled WGS sequence"/>
</dbReference>
<comment type="subunit">
    <text evidence="1">Interacts (via N-terminus) with spn-A/Rad51.</text>
</comment>
<evidence type="ECO:0000256" key="4">
    <source>
        <dbReference type="ARBA" id="ARBA00022776"/>
    </source>
</evidence>
<keyword evidence="3" id="KW-0132">Cell division</keyword>
<evidence type="ECO:0000256" key="3">
    <source>
        <dbReference type="ARBA" id="ARBA00022618"/>
    </source>
</evidence>
<dbReference type="InterPro" id="IPR050496">
    <property type="entry name" value="SNF2_RAD54_helicase_repair"/>
</dbReference>